<feature type="compositionally biased region" description="Pro residues" evidence="1">
    <location>
        <begin position="296"/>
        <end position="308"/>
    </location>
</feature>
<dbReference type="GO" id="GO:0044183">
    <property type="term" value="F:protein folding chaperone"/>
    <property type="evidence" value="ECO:0007669"/>
    <property type="project" value="TreeGrafter"/>
</dbReference>
<dbReference type="OrthoDB" id="442087at2759"/>
<protein>
    <submittedName>
        <fullName evidence="3">DnaJ-domain-containing protein</fullName>
    </submittedName>
</protein>
<dbReference type="GO" id="GO:0051087">
    <property type="term" value="F:protein-folding chaperone binding"/>
    <property type="evidence" value="ECO:0007669"/>
    <property type="project" value="TreeGrafter"/>
</dbReference>
<dbReference type="PANTHER" id="PTHR43948:SF10">
    <property type="entry name" value="MRJ, ISOFORM E"/>
    <property type="match status" value="1"/>
</dbReference>
<keyword evidence="4" id="KW-1185">Reference proteome</keyword>
<evidence type="ECO:0000313" key="3">
    <source>
        <dbReference type="EMBL" id="KLO17980.1"/>
    </source>
</evidence>
<dbReference type="GO" id="GO:0005737">
    <property type="term" value="C:cytoplasm"/>
    <property type="evidence" value="ECO:0007669"/>
    <property type="project" value="TreeGrafter"/>
</dbReference>
<gene>
    <name evidence="3" type="ORF">SCHPADRAFT_993966</name>
</gene>
<sequence length="379" mass="44220">MATDLYETLNVSRDATAQEIRQAYRRMALDTHPDKLHRDATPEEKTLAQERFTKVNNAYEVLSDESRRQLYDRHGRWPIEERQNTYPEPSAHRHRSQPHRHHTSPFGRMHDPFNDPFSDPFFTESTPFGFGGFGQHHGRRRASGSRSPFDDLFTFTDPFELFRHVFADDPFFNGPSSHSPFPSPFRRNDHMLFPNSPFAGLLPQMSPAFADPRGMQSSSFQSQSTFARSSGRNGQWVSESRSTRTINGVTESEWRRVDQNGNVHVTRTYPDGRERYLLNGVEQAAPAHHGERVIEQPPPPPYPGPPSPTHARHISDSSRKSERRHRSDGPYDSAHIREERDRHHGDRKRRHDRGHVEPEQHFIDIDSEDRHKKHWWQRH</sequence>
<dbReference type="InterPro" id="IPR018253">
    <property type="entry name" value="DnaJ_domain_CS"/>
</dbReference>
<feature type="region of interest" description="Disordered" evidence="1">
    <location>
        <begin position="80"/>
        <end position="105"/>
    </location>
</feature>
<dbReference type="SUPFAM" id="SSF46565">
    <property type="entry name" value="Chaperone J-domain"/>
    <property type="match status" value="1"/>
</dbReference>
<evidence type="ECO:0000313" key="4">
    <source>
        <dbReference type="Proteomes" id="UP000053477"/>
    </source>
</evidence>
<feature type="domain" description="J" evidence="2">
    <location>
        <begin position="4"/>
        <end position="75"/>
    </location>
</feature>
<dbReference type="Proteomes" id="UP000053477">
    <property type="component" value="Unassembled WGS sequence"/>
</dbReference>
<dbReference type="Pfam" id="PF00226">
    <property type="entry name" value="DnaJ"/>
    <property type="match status" value="1"/>
</dbReference>
<accession>A0A0H2S0X6</accession>
<dbReference type="AlphaFoldDB" id="A0A0H2S0X6"/>
<dbReference type="GO" id="GO:0051082">
    <property type="term" value="F:unfolded protein binding"/>
    <property type="evidence" value="ECO:0007669"/>
    <property type="project" value="TreeGrafter"/>
</dbReference>
<feature type="region of interest" description="Disordered" evidence="1">
    <location>
        <begin position="211"/>
        <end position="245"/>
    </location>
</feature>
<feature type="compositionally biased region" description="Basic and acidic residues" evidence="1">
    <location>
        <begin position="313"/>
        <end position="344"/>
    </location>
</feature>
<evidence type="ECO:0000256" key="1">
    <source>
        <dbReference type="SAM" id="MobiDB-lite"/>
    </source>
</evidence>
<name>A0A0H2S0X6_9AGAM</name>
<dbReference type="STRING" id="27342.A0A0H2S0X6"/>
<dbReference type="Gene3D" id="1.10.287.110">
    <property type="entry name" value="DnaJ domain"/>
    <property type="match status" value="1"/>
</dbReference>
<dbReference type="SMART" id="SM00271">
    <property type="entry name" value="DnaJ"/>
    <property type="match status" value="1"/>
</dbReference>
<feature type="compositionally biased region" description="Basic and acidic residues" evidence="1">
    <location>
        <begin position="354"/>
        <end position="370"/>
    </location>
</feature>
<dbReference type="InParanoid" id="A0A0H2S0X6"/>
<evidence type="ECO:0000259" key="2">
    <source>
        <dbReference type="PROSITE" id="PS50076"/>
    </source>
</evidence>
<dbReference type="EMBL" id="KQ085899">
    <property type="protein sequence ID" value="KLO17980.1"/>
    <property type="molecule type" value="Genomic_DNA"/>
</dbReference>
<feature type="compositionally biased region" description="Polar residues" evidence="1">
    <location>
        <begin position="231"/>
        <end position="245"/>
    </location>
</feature>
<reference evidence="3 4" key="1">
    <citation type="submission" date="2015-04" db="EMBL/GenBank/DDBJ databases">
        <title>Complete genome sequence of Schizopora paradoxa KUC8140, a cosmopolitan wood degrader in East Asia.</title>
        <authorList>
            <consortium name="DOE Joint Genome Institute"/>
            <person name="Min B."/>
            <person name="Park H."/>
            <person name="Jang Y."/>
            <person name="Kim J.-J."/>
            <person name="Kim K.H."/>
            <person name="Pangilinan J."/>
            <person name="Lipzen A."/>
            <person name="Riley R."/>
            <person name="Grigoriev I.V."/>
            <person name="Spatafora J.W."/>
            <person name="Choi I.-G."/>
        </authorList>
    </citation>
    <scope>NUCLEOTIDE SEQUENCE [LARGE SCALE GENOMIC DNA]</scope>
    <source>
        <strain evidence="3 4">KUC8140</strain>
    </source>
</reference>
<dbReference type="InterPro" id="IPR036869">
    <property type="entry name" value="J_dom_sf"/>
</dbReference>
<organism evidence="3 4">
    <name type="scientific">Schizopora paradoxa</name>
    <dbReference type="NCBI Taxonomy" id="27342"/>
    <lineage>
        <taxon>Eukaryota</taxon>
        <taxon>Fungi</taxon>
        <taxon>Dikarya</taxon>
        <taxon>Basidiomycota</taxon>
        <taxon>Agaricomycotina</taxon>
        <taxon>Agaricomycetes</taxon>
        <taxon>Hymenochaetales</taxon>
        <taxon>Schizoporaceae</taxon>
        <taxon>Schizopora</taxon>
    </lineage>
</organism>
<dbReference type="PROSITE" id="PS50076">
    <property type="entry name" value="DNAJ_2"/>
    <property type="match status" value="1"/>
</dbReference>
<dbReference type="PRINTS" id="PR00625">
    <property type="entry name" value="JDOMAIN"/>
</dbReference>
<feature type="compositionally biased region" description="Low complexity" evidence="1">
    <location>
        <begin position="216"/>
        <end position="230"/>
    </location>
</feature>
<proteinExistence type="predicted"/>
<dbReference type="InterPro" id="IPR001623">
    <property type="entry name" value="DnaJ_domain"/>
</dbReference>
<feature type="region of interest" description="Disordered" evidence="1">
    <location>
        <begin position="286"/>
        <end position="379"/>
    </location>
</feature>
<dbReference type="CDD" id="cd06257">
    <property type="entry name" value="DnaJ"/>
    <property type="match status" value="1"/>
</dbReference>
<dbReference type="PANTHER" id="PTHR43948">
    <property type="entry name" value="DNAJ HOMOLOG SUBFAMILY B"/>
    <property type="match status" value="1"/>
</dbReference>
<feature type="compositionally biased region" description="Basic residues" evidence="1">
    <location>
        <begin position="92"/>
        <end position="103"/>
    </location>
</feature>
<dbReference type="PROSITE" id="PS00636">
    <property type="entry name" value="DNAJ_1"/>
    <property type="match status" value="1"/>
</dbReference>